<accession>A0A0C9Q000</accession>
<evidence type="ECO:0000313" key="4">
    <source>
        <dbReference type="EMBL" id="GAN37739.1"/>
    </source>
</evidence>
<organism evidence="4 5">
    <name type="scientific">Lacticaseibacillus paracasei NRIC 0644</name>
    <dbReference type="NCBI Taxonomy" id="1435038"/>
    <lineage>
        <taxon>Bacteria</taxon>
        <taxon>Bacillati</taxon>
        <taxon>Bacillota</taxon>
        <taxon>Bacilli</taxon>
        <taxon>Lactobacillales</taxon>
        <taxon>Lactobacillaceae</taxon>
        <taxon>Lacticaseibacillus</taxon>
    </lineage>
</organism>
<dbReference type="AlphaFoldDB" id="A0A0C9Q000"/>
<dbReference type="Pfam" id="PF00583">
    <property type="entry name" value="Acetyltransf_1"/>
    <property type="match status" value="1"/>
</dbReference>
<dbReference type="InterPro" id="IPR016181">
    <property type="entry name" value="Acyl_CoA_acyltransferase"/>
</dbReference>
<keyword evidence="2" id="KW-0012">Acyltransferase</keyword>
<feature type="domain" description="N-acetyltransferase" evidence="3">
    <location>
        <begin position="1"/>
        <end position="154"/>
    </location>
</feature>
<gene>
    <name evidence="4" type="ORF">LC0644_2328</name>
</gene>
<dbReference type="CDD" id="cd04301">
    <property type="entry name" value="NAT_SF"/>
    <property type="match status" value="1"/>
</dbReference>
<comment type="caution">
    <text evidence="4">The sequence shown here is derived from an EMBL/GenBank/DDBJ whole genome shotgun (WGS) entry which is preliminary data.</text>
</comment>
<evidence type="ECO:0000259" key="3">
    <source>
        <dbReference type="PROSITE" id="PS51186"/>
    </source>
</evidence>
<dbReference type="Gene3D" id="3.40.630.30">
    <property type="match status" value="1"/>
</dbReference>
<dbReference type="RefSeq" id="WP_016372885.1">
    <property type="nucleotide sequence ID" value="NZ_BAYM01000248.1"/>
</dbReference>
<name>A0A0C9Q000_LACPA</name>
<protein>
    <submittedName>
        <fullName evidence="4">Acetyltransferase, GNAT family</fullName>
    </submittedName>
</protein>
<evidence type="ECO:0000256" key="2">
    <source>
        <dbReference type="ARBA" id="ARBA00023315"/>
    </source>
</evidence>
<proteinExistence type="predicted"/>
<dbReference type="EMBL" id="BAYM01000248">
    <property type="protein sequence ID" value="GAN37739.1"/>
    <property type="molecule type" value="Genomic_DNA"/>
</dbReference>
<dbReference type="InterPro" id="IPR050832">
    <property type="entry name" value="Bact_Acetyltransf"/>
</dbReference>
<keyword evidence="1 4" id="KW-0808">Transferase</keyword>
<sequence>MLREAQFIDLGAIVHLYQQLTADMATMAPETYRPLISDNRQYFADYLQNDLARLFVTETAGTLSGFALVVLARTGDNAEFVPQHFAQLIDLYVIPAQRHQGLAKQLMDAVTAFAKSHDATFIQLNVLNANQTAKQVYAKAGFEPVSLILQKPLN</sequence>
<evidence type="ECO:0000313" key="5">
    <source>
        <dbReference type="Proteomes" id="UP000032552"/>
    </source>
</evidence>
<dbReference type="SUPFAM" id="SSF55729">
    <property type="entry name" value="Acyl-CoA N-acyltransferases (Nat)"/>
    <property type="match status" value="1"/>
</dbReference>
<dbReference type="InterPro" id="IPR000182">
    <property type="entry name" value="GNAT_dom"/>
</dbReference>
<dbReference type="Proteomes" id="UP000032552">
    <property type="component" value="Unassembled WGS sequence"/>
</dbReference>
<evidence type="ECO:0000256" key="1">
    <source>
        <dbReference type="ARBA" id="ARBA00022679"/>
    </source>
</evidence>
<reference evidence="5" key="1">
    <citation type="submission" date="2014-05" db="EMBL/GenBank/DDBJ databases">
        <title>Whole genome sequencing of Lactobacillus casei NRIC0644.</title>
        <authorList>
            <person name="Atarashi H."/>
            <person name="Yoshida Y."/>
            <person name="Fujimura S."/>
            <person name="Tanaka N."/>
            <person name="Shiwa Y."/>
            <person name="Yoshikawa H."/>
            <person name="Okada S."/>
            <person name="Nakagawa J."/>
        </authorList>
    </citation>
    <scope>NUCLEOTIDE SEQUENCE [LARGE SCALE GENOMIC DNA]</scope>
    <source>
        <strain evidence="5">NRIC0644</strain>
    </source>
</reference>
<dbReference type="PROSITE" id="PS51186">
    <property type="entry name" value="GNAT"/>
    <property type="match status" value="1"/>
</dbReference>
<dbReference type="PANTHER" id="PTHR43877">
    <property type="entry name" value="AMINOALKYLPHOSPHONATE N-ACETYLTRANSFERASE-RELATED-RELATED"/>
    <property type="match status" value="1"/>
</dbReference>
<dbReference type="GO" id="GO:0016747">
    <property type="term" value="F:acyltransferase activity, transferring groups other than amino-acyl groups"/>
    <property type="evidence" value="ECO:0007669"/>
    <property type="project" value="InterPro"/>
</dbReference>